<evidence type="ECO:0000256" key="2">
    <source>
        <dbReference type="ARBA" id="ARBA00022723"/>
    </source>
</evidence>
<evidence type="ECO:0000256" key="3">
    <source>
        <dbReference type="ARBA" id="ARBA00022833"/>
    </source>
</evidence>
<evidence type="ECO:0000256" key="6">
    <source>
        <dbReference type="ARBA" id="ARBA00023163"/>
    </source>
</evidence>
<reference evidence="9 10" key="1">
    <citation type="submission" date="2024-07" db="EMBL/GenBank/DDBJ databases">
        <title>Section-level genome sequencing and comparative genomics of Aspergillus sections Usti and Cavernicolus.</title>
        <authorList>
            <consortium name="Lawrence Berkeley National Laboratory"/>
            <person name="Nybo J.L."/>
            <person name="Vesth T.C."/>
            <person name="Theobald S."/>
            <person name="Frisvad J.C."/>
            <person name="Larsen T.O."/>
            <person name="Kjaerboelling I."/>
            <person name="Rothschild-Mancinelli K."/>
            <person name="Lyhne E.K."/>
            <person name="Kogle M.E."/>
            <person name="Barry K."/>
            <person name="Clum A."/>
            <person name="Na H."/>
            <person name="Ledsgaard L."/>
            <person name="Lin J."/>
            <person name="Lipzen A."/>
            <person name="Kuo A."/>
            <person name="Riley R."/>
            <person name="Mondo S."/>
            <person name="Labutti K."/>
            <person name="Haridas S."/>
            <person name="Pangalinan J."/>
            <person name="Salamov A.A."/>
            <person name="Simmons B.A."/>
            <person name="Magnuson J.K."/>
            <person name="Chen J."/>
            <person name="Drula E."/>
            <person name="Henrissat B."/>
            <person name="Wiebenga A."/>
            <person name="Lubbers R.J."/>
            <person name="Gomes A.C."/>
            <person name="Makela M.R."/>
            <person name="Stajich J."/>
            <person name="Grigoriev I.V."/>
            <person name="Mortensen U.H."/>
            <person name="De Vries R.P."/>
            <person name="Baker S.E."/>
            <person name="Andersen M.R."/>
        </authorList>
    </citation>
    <scope>NUCLEOTIDE SEQUENCE [LARGE SCALE GENOMIC DNA]</scope>
    <source>
        <strain evidence="9 10">CBS 123904</strain>
    </source>
</reference>
<dbReference type="Pfam" id="PF04082">
    <property type="entry name" value="Fungal_trans"/>
    <property type="match status" value="1"/>
</dbReference>
<keyword evidence="4" id="KW-0805">Transcription regulation</keyword>
<dbReference type="PANTHER" id="PTHR47782">
    <property type="entry name" value="ZN(II)2CYS6 TRANSCRIPTION FACTOR (EUROFUNG)-RELATED"/>
    <property type="match status" value="1"/>
</dbReference>
<dbReference type="PROSITE" id="PS00463">
    <property type="entry name" value="ZN2_CY6_FUNGAL_1"/>
    <property type="match status" value="1"/>
</dbReference>
<dbReference type="InterPro" id="IPR007219">
    <property type="entry name" value="XnlR_reg_dom"/>
</dbReference>
<keyword evidence="3" id="KW-0862">Zinc</keyword>
<dbReference type="PANTHER" id="PTHR47782:SF12">
    <property type="entry name" value="ZN(II)2CYS6 TRANSCRIPTION FACTOR (EUROFUNG)"/>
    <property type="match status" value="1"/>
</dbReference>
<comment type="subcellular location">
    <subcellularLocation>
        <location evidence="1">Nucleus</location>
    </subcellularLocation>
</comment>
<dbReference type="InterPro" id="IPR001138">
    <property type="entry name" value="Zn2Cys6_DnaBD"/>
</dbReference>
<evidence type="ECO:0000256" key="7">
    <source>
        <dbReference type="ARBA" id="ARBA00023242"/>
    </source>
</evidence>
<organism evidence="9 10">
    <name type="scientific">Aspergillus pseudoustus</name>
    <dbReference type="NCBI Taxonomy" id="1810923"/>
    <lineage>
        <taxon>Eukaryota</taxon>
        <taxon>Fungi</taxon>
        <taxon>Dikarya</taxon>
        <taxon>Ascomycota</taxon>
        <taxon>Pezizomycotina</taxon>
        <taxon>Eurotiomycetes</taxon>
        <taxon>Eurotiomycetidae</taxon>
        <taxon>Eurotiales</taxon>
        <taxon>Aspergillaceae</taxon>
        <taxon>Aspergillus</taxon>
        <taxon>Aspergillus subgen. Nidulantes</taxon>
    </lineage>
</organism>
<dbReference type="PROSITE" id="PS50048">
    <property type="entry name" value="ZN2_CY6_FUNGAL_2"/>
    <property type="match status" value="1"/>
</dbReference>
<dbReference type="Proteomes" id="UP001610446">
    <property type="component" value="Unassembled WGS sequence"/>
</dbReference>
<dbReference type="SMART" id="SM00906">
    <property type="entry name" value="Fungal_trans"/>
    <property type="match status" value="1"/>
</dbReference>
<feature type="domain" description="Zn(2)-C6 fungal-type" evidence="8">
    <location>
        <begin position="17"/>
        <end position="47"/>
    </location>
</feature>
<keyword evidence="6" id="KW-0804">Transcription</keyword>
<dbReference type="CDD" id="cd00067">
    <property type="entry name" value="GAL4"/>
    <property type="match status" value="1"/>
</dbReference>
<keyword evidence="7" id="KW-0539">Nucleus</keyword>
<name>A0ABR4KB76_9EURO</name>
<dbReference type="InterPro" id="IPR036864">
    <property type="entry name" value="Zn2-C6_fun-type_DNA-bd_sf"/>
</dbReference>
<proteinExistence type="predicted"/>
<evidence type="ECO:0000313" key="9">
    <source>
        <dbReference type="EMBL" id="KAL2848518.1"/>
    </source>
</evidence>
<keyword evidence="10" id="KW-1185">Reference proteome</keyword>
<gene>
    <name evidence="9" type="ORF">BJY01DRAFT_211475</name>
</gene>
<dbReference type="SUPFAM" id="SSF57701">
    <property type="entry name" value="Zn2/Cys6 DNA-binding domain"/>
    <property type="match status" value="1"/>
</dbReference>
<dbReference type="Gene3D" id="4.10.240.10">
    <property type="entry name" value="Zn(2)-C6 fungal-type DNA-binding domain"/>
    <property type="match status" value="1"/>
</dbReference>
<protein>
    <submittedName>
        <fullName evidence="9">Fungal-specific transcription factor domain-containing protein</fullName>
    </submittedName>
</protein>
<keyword evidence="5" id="KW-0238">DNA-binding</keyword>
<dbReference type="SMART" id="SM00066">
    <property type="entry name" value="GAL4"/>
    <property type="match status" value="1"/>
</dbReference>
<evidence type="ECO:0000256" key="1">
    <source>
        <dbReference type="ARBA" id="ARBA00004123"/>
    </source>
</evidence>
<sequence>MTPFEDTSQYTPSVIKSCARCRARKVKCDLKVPHCSACQKHGEPCNITEYVAYPYSLVASLHSKVKELEQKLQSYPGQLGPDSSSARLGDAHTQLDNSERPIWSVDVSKEAEEVGVLAIGSGDRYSEKKYVGAAAGSTFARIFFKQVGLSPSSDVSSRFEYQDDALVSMASMPTKIVSARLLSVYIARIHLWWPFMNLRYIRGCFQQMYQKPRETQNFERFIFFIVLALASDKARQGHPDLSMLDLNSPPEYFQTALRYFTRFHDHPRDLPGLQAVLLLTLWMLNSVSCNHGNDLWHLTRYAMSVALELGIHRHNPSWNFSPEELELRSRTWWSVYNLERFIALASGRVLSVRDQAIDTPLPSFISSLDQLSSHEAKAAPLFHSKSVWTFTQVIELRQIAGRILESTYIARDQHGRCKSLSFQDLCYSSDELHRQLDKWKAGLDVEEISSYQEYKILKIEYHMLLLHLNRPSPAFMIPSQHMIAVCSHASSNALRHMAELSAEDGIEAVCRCYRHFHDILMIGLARLYCDWYTQRITPAGSTPTLRPEDAAICFDLLGKGITVLRHPPLSKFLNLFSALKAKIYPASYNPSTGGMEGSAAQIHSTRGEEGLFDNPSDMMEEDGARDFGHGHNFENMILSGPDGLETYLNQVSTIFDNELFNLDDSLTAWYGSVLDDIGNHENTR</sequence>
<dbReference type="Pfam" id="PF00172">
    <property type="entry name" value="Zn_clus"/>
    <property type="match status" value="1"/>
</dbReference>
<dbReference type="EMBL" id="JBFXLU010000048">
    <property type="protein sequence ID" value="KAL2848518.1"/>
    <property type="molecule type" value="Genomic_DNA"/>
</dbReference>
<comment type="caution">
    <text evidence="9">The sequence shown here is derived from an EMBL/GenBank/DDBJ whole genome shotgun (WGS) entry which is preliminary data.</text>
</comment>
<keyword evidence="2" id="KW-0479">Metal-binding</keyword>
<evidence type="ECO:0000313" key="10">
    <source>
        <dbReference type="Proteomes" id="UP001610446"/>
    </source>
</evidence>
<evidence type="ECO:0000256" key="4">
    <source>
        <dbReference type="ARBA" id="ARBA00023015"/>
    </source>
</evidence>
<accession>A0ABR4KB76</accession>
<dbReference type="CDD" id="cd12148">
    <property type="entry name" value="fungal_TF_MHR"/>
    <property type="match status" value="1"/>
</dbReference>
<evidence type="ECO:0000256" key="5">
    <source>
        <dbReference type="ARBA" id="ARBA00023125"/>
    </source>
</evidence>
<evidence type="ECO:0000259" key="8">
    <source>
        <dbReference type="PROSITE" id="PS50048"/>
    </source>
</evidence>
<dbReference type="InterPro" id="IPR052202">
    <property type="entry name" value="Yeast_MetPath_Reg"/>
</dbReference>